<feature type="coiled-coil region" evidence="6">
    <location>
        <begin position="53"/>
        <end position="83"/>
    </location>
</feature>
<dbReference type="InterPro" id="IPR036638">
    <property type="entry name" value="HLH_DNA-bd_sf"/>
</dbReference>
<evidence type="ECO:0000313" key="9">
    <source>
        <dbReference type="EMBL" id="CAD7283949.1"/>
    </source>
</evidence>
<evidence type="ECO:0000256" key="3">
    <source>
        <dbReference type="ARBA" id="ARBA00023125"/>
    </source>
</evidence>
<dbReference type="GO" id="GO:0005634">
    <property type="term" value="C:nucleus"/>
    <property type="evidence" value="ECO:0007669"/>
    <property type="project" value="UniProtKB-SubCell"/>
</dbReference>
<keyword evidence="10" id="KW-1185">Reference proteome</keyword>
<dbReference type="SMART" id="SM00353">
    <property type="entry name" value="HLH"/>
    <property type="match status" value="1"/>
</dbReference>
<feature type="region of interest" description="Disordered" evidence="7">
    <location>
        <begin position="98"/>
        <end position="177"/>
    </location>
</feature>
<dbReference type="Gene3D" id="4.10.280.10">
    <property type="entry name" value="Helix-loop-helix DNA-binding domain"/>
    <property type="match status" value="1"/>
</dbReference>
<comment type="subcellular location">
    <subcellularLocation>
        <location evidence="1">Nucleus</location>
    </subcellularLocation>
</comment>
<gene>
    <name evidence="9" type="ORF">NMOB1V02_LOCUS11557</name>
</gene>
<dbReference type="OrthoDB" id="5920083at2759"/>
<evidence type="ECO:0000256" key="6">
    <source>
        <dbReference type="SAM" id="Coils"/>
    </source>
</evidence>
<dbReference type="GO" id="GO:0000981">
    <property type="term" value="F:DNA-binding transcription factor activity, RNA polymerase II-specific"/>
    <property type="evidence" value="ECO:0007669"/>
    <property type="project" value="TreeGrafter"/>
</dbReference>
<feature type="compositionally biased region" description="Polar residues" evidence="7">
    <location>
        <begin position="166"/>
        <end position="177"/>
    </location>
</feature>
<dbReference type="InterPro" id="IPR011598">
    <property type="entry name" value="bHLH_dom"/>
</dbReference>
<proteinExistence type="predicted"/>
<evidence type="ECO:0000259" key="8">
    <source>
        <dbReference type="PROSITE" id="PS50888"/>
    </source>
</evidence>
<evidence type="ECO:0000256" key="5">
    <source>
        <dbReference type="ARBA" id="ARBA00023242"/>
    </source>
</evidence>
<reference evidence="9" key="1">
    <citation type="submission" date="2020-11" db="EMBL/GenBank/DDBJ databases">
        <authorList>
            <person name="Tran Van P."/>
        </authorList>
    </citation>
    <scope>NUCLEOTIDE SEQUENCE</scope>
</reference>
<evidence type="ECO:0000256" key="7">
    <source>
        <dbReference type="SAM" id="MobiDB-lite"/>
    </source>
</evidence>
<dbReference type="PANTHER" id="PTHR11969">
    <property type="entry name" value="MAX DIMERIZATION, MAD"/>
    <property type="match status" value="1"/>
</dbReference>
<feature type="compositionally biased region" description="Low complexity" evidence="7">
    <location>
        <begin position="136"/>
        <end position="165"/>
    </location>
</feature>
<dbReference type="CDD" id="cd11401">
    <property type="entry name" value="bHLHzip_Mad"/>
    <property type="match status" value="1"/>
</dbReference>
<evidence type="ECO:0000256" key="4">
    <source>
        <dbReference type="ARBA" id="ARBA00023163"/>
    </source>
</evidence>
<dbReference type="GO" id="GO:0046983">
    <property type="term" value="F:protein dimerization activity"/>
    <property type="evidence" value="ECO:0007669"/>
    <property type="project" value="InterPro"/>
</dbReference>
<evidence type="ECO:0000256" key="2">
    <source>
        <dbReference type="ARBA" id="ARBA00023015"/>
    </source>
</evidence>
<evidence type="ECO:0000256" key="1">
    <source>
        <dbReference type="ARBA" id="ARBA00004123"/>
    </source>
</evidence>
<dbReference type="GO" id="GO:0000978">
    <property type="term" value="F:RNA polymerase II cis-regulatory region sequence-specific DNA binding"/>
    <property type="evidence" value="ECO:0007669"/>
    <property type="project" value="TreeGrafter"/>
</dbReference>
<dbReference type="EMBL" id="OA888563">
    <property type="protein sequence ID" value="CAD7283949.1"/>
    <property type="molecule type" value="Genomic_DNA"/>
</dbReference>
<dbReference type="AlphaFoldDB" id="A0A7R9GIM0"/>
<feature type="compositionally biased region" description="Gly residues" evidence="7">
    <location>
        <begin position="122"/>
        <end position="132"/>
    </location>
</feature>
<dbReference type="Proteomes" id="UP000678499">
    <property type="component" value="Unassembled WGS sequence"/>
</dbReference>
<feature type="domain" description="BHLH" evidence="8">
    <location>
        <begin position="11"/>
        <end position="63"/>
    </location>
</feature>
<dbReference type="EMBL" id="CAJPEX010006526">
    <property type="protein sequence ID" value="CAG0924101.1"/>
    <property type="molecule type" value="Genomic_DNA"/>
</dbReference>
<keyword evidence="2" id="KW-0805">Transcription regulation</keyword>
<evidence type="ECO:0000313" key="10">
    <source>
        <dbReference type="Proteomes" id="UP000678499"/>
    </source>
</evidence>
<name>A0A7R9GIM0_9CRUS</name>
<protein>
    <recommendedName>
        <fullName evidence="8">BHLH domain-containing protein</fullName>
    </recommendedName>
</protein>
<keyword evidence="3" id="KW-0238">DNA-binding</keyword>
<dbReference type="Pfam" id="PF00010">
    <property type="entry name" value="HLH"/>
    <property type="match status" value="1"/>
</dbReference>
<keyword evidence="4" id="KW-0804">Transcription</keyword>
<keyword evidence="6" id="KW-0175">Coiled coil</keyword>
<dbReference type="PANTHER" id="PTHR11969:SF54">
    <property type="entry name" value="MAD-LIKE PROTEIN 1"/>
    <property type="match status" value="1"/>
</dbReference>
<dbReference type="SUPFAM" id="SSF47459">
    <property type="entry name" value="HLH, helix-loop-helix DNA-binding domain"/>
    <property type="match status" value="1"/>
</dbReference>
<accession>A0A7R9GIM0</accession>
<dbReference type="PROSITE" id="PS50888">
    <property type="entry name" value="BHLH"/>
    <property type="match status" value="1"/>
</dbReference>
<keyword evidence="5" id="KW-0539">Nucleus</keyword>
<organism evidence="9">
    <name type="scientific">Notodromas monacha</name>
    <dbReference type="NCBI Taxonomy" id="399045"/>
    <lineage>
        <taxon>Eukaryota</taxon>
        <taxon>Metazoa</taxon>
        <taxon>Ecdysozoa</taxon>
        <taxon>Arthropoda</taxon>
        <taxon>Crustacea</taxon>
        <taxon>Oligostraca</taxon>
        <taxon>Ostracoda</taxon>
        <taxon>Podocopa</taxon>
        <taxon>Podocopida</taxon>
        <taxon>Cypridocopina</taxon>
        <taxon>Cypridoidea</taxon>
        <taxon>Cyprididae</taxon>
        <taxon>Notodromas</taxon>
    </lineage>
</organism>
<sequence>MEVLSFGGFQLRKQTLLLQGEVRRAHLKTCLERLKEMVPLGPDSTRHTTLGLLRRAKAYIKNLEEKERQYVNTKESLTEKRELLTIRFRQLSASLGLVQGNGEPLEPGTSFRNPADPATGATAGGGGGGGGAYADSLSSARSTSATSSAYSSRGSSYSPSIGSRPDTPSNSQGYQSQSGALDFSLKTSAFQPTPGAVRSGQFALENEPRGLDLRCYEQSVAELRPYEPVLPFQGTMEGPLDLGKAFVPDPTRDRGGNLHSVTAYVSPPGAGFDWARAAPPFAAFQQ</sequence>